<accession>A0ABR4EE51</accession>
<keyword evidence="1" id="KW-1133">Transmembrane helix</keyword>
<keyword evidence="3" id="KW-1185">Reference proteome</keyword>
<evidence type="ECO:0000313" key="3">
    <source>
        <dbReference type="Proteomes" id="UP001600888"/>
    </source>
</evidence>
<sequence length="68" mass="7575">MQPTFKNFLVPAGDRPARRLFFVPHASLLLVPIVASRILPRLPPRRVAYDSVLDRRFPPPVTALASVG</sequence>
<name>A0ABR4EE51_9PEZI</name>
<feature type="transmembrane region" description="Helical" evidence="1">
    <location>
        <begin position="20"/>
        <end position="39"/>
    </location>
</feature>
<reference evidence="2 3" key="1">
    <citation type="submission" date="2024-03" db="EMBL/GenBank/DDBJ databases">
        <title>A high-quality draft genome sequence of Diaporthe vaccinii, a causative agent of upright dieback and viscid rot disease in cranberry plants.</title>
        <authorList>
            <person name="Sarrasin M."/>
            <person name="Lang B.F."/>
            <person name="Burger G."/>
        </authorList>
    </citation>
    <scope>NUCLEOTIDE SEQUENCE [LARGE SCALE GENOMIC DNA]</scope>
    <source>
        <strain evidence="2 3">IS7</strain>
    </source>
</reference>
<evidence type="ECO:0000313" key="2">
    <source>
        <dbReference type="EMBL" id="KAL2280731.1"/>
    </source>
</evidence>
<comment type="caution">
    <text evidence="2">The sequence shown here is derived from an EMBL/GenBank/DDBJ whole genome shotgun (WGS) entry which is preliminary data.</text>
</comment>
<dbReference type="Proteomes" id="UP001600888">
    <property type="component" value="Unassembled WGS sequence"/>
</dbReference>
<protein>
    <submittedName>
        <fullName evidence="2">Uncharacterized protein</fullName>
    </submittedName>
</protein>
<proteinExistence type="predicted"/>
<keyword evidence="1" id="KW-0812">Transmembrane</keyword>
<organism evidence="2 3">
    <name type="scientific">Diaporthe vaccinii</name>
    <dbReference type="NCBI Taxonomy" id="105482"/>
    <lineage>
        <taxon>Eukaryota</taxon>
        <taxon>Fungi</taxon>
        <taxon>Dikarya</taxon>
        <taxon>Ascomycota</taxon>
        <taxon>Pezizomycotina</taxon>
        <taxon>Sordariomycetes</taxon>
        <taxon>Sordariomycetidae</taxon>
        <taxon>Diaporthales</taxon>
        <taxon>Diaporthaceae</taxon>
        <taxon>Diaporthe</taxon>
        <taxon>Diaporthe eres species complex</taxon>
    </lineage>
</organism>
<dbReference type="EMBL" id="JBAWTH010000063">
    <property type="protein sequence ID" value="KAL2280731.1"/>
    <property type="molecule type" value="Genomic_DNA"/>
</dbReference>
<keyword evidence="1" id="KW-0472">Membrane</keyword>
<gene>
    <name evidence="2" type="ORF">FJTKL_12258</name>
</gene>
<evidence type="ECO:0000256" key="1">
    <source>
        <dbReference type="SAM" id="Phobius"/>
    </source>
</evidence>